<dbReference type="InterPro" id="IPR047047">
    <property type="entry name" value="GST_Omega-like_C"/>
</dbReference>
<evidence type="ECO:0000256" key="2">
    <source>
        <dbReference type="PIRSR" id="PIRSR015753-2"/>
    </source>
</evidence>
<dbReference type="RefSeq" id="WP_073609083.1">
    <property type="nucleotide sequence ID" value="NZ_MRCG01000010.1"/>
</dbReference>
<dbReference type="Proteomes" id="UP000185557">
    <property type="component" value="Unassembled WGS sequence"/>
</dbReference>
<comment type="caution">
    <text evidence="5">The sequence shown here is derived from an EMBL/GenBank/DDBJ whole genome shotgun (WGS) entry which is preliminary data.</text>
</comment>
<proteinExistence type="predicted"/>
<dbReference type="SFLD" id="SFLDG01148">
    <property type="entry name" value="Xi_(cytGST)"/>
    <property type="match status" value="1"/>
</dbReference>
<dbReference type="InterPro" id="IPR040079">
    <property type="entry name" value="Glutathione_S-Trfase"/>
</dbReference>
<dbReference type="Pfam" id="PF13410">
    <property type="entry name" value="GST_C_2"/>
    <property type="match status" value="1"/>
</dbReference>
<dbReference type="PIRSF" id="PIRSF015753">
    <property type="entry name" value="GST"/>
    <property type="match status" value="1"/>
</dbReference>
<dbReference type="InterPro" id="IPR010987">
    <property type="entry name" value="Glutathione-S-Trfase_C-like"/>
</dbReference>
<sequence>MALGRLIDGKWSTEWTERSESGEFQRMPTLFHDRVTADGSSGFKAEPGRYHLYVSLGCPWAHRTVLLRSLKGLQGAIGLSIVDPVISDQGWKFSERFGSIPDNLYGAEYLWQIYTRAKANYTGRVTVPVLWDRQTQTIVNNESRQIIQMLNSEFNEFAKFPQRDFYPEALRPQIDAAMDAIYQPINNGVYRSGFAASQNAYNGAVTELFEALDHWEGVLSQQRYLVGDQITLADWCMFTTLFRFDLAYYGLFKTNLKRLVDYPNLWGYCRELYQQPGVAEWCSAEHVKQLYYGGLPELNPSGIVPAGPAIDYGAPHGRDHQTAPLQGIAA</sequence>
<dbReference type="InterPro" id="IPR036282">
    <property type="entry name" value="Glutathione-S-Trfase_C_sf"/>
</dbReference>
<feature type="site" description="Lowers pKa of active site Cys" evidence="3">
    <location>
        <position position="291"/>
    </location>
</feature>
<dbReference type="SFLD" id="SFLDS00019">
    <property type="entry name" value="Glutathione_Transferase_(cytos"/>
    <property type="match status" value="1"/>
</dbReference>
<accession>A0A1U7J400</accession>
<feature type="binding site" evidence="2">
    <location>
        <position position="91"/>
    </location>
    <ligand>
        <name>glutathione</name>
        <dbReference type="ChEBI" id="CHEBI:57925"/>
    </ligand>
</feature>
<feature type="domain" description="GST C-terminal" evidence="4">
    <location>
        <begin position="167"/>
        <end position="290"/>
    </location>
</feature>
<evidence type="ECO:0000313" key="5">
    <source>
        <dbReference type="EMBL" id="OKH47135.1"/>
    </source>
</evidence>
<dbReference type="SUPFAM" id="SSF52833">
    <property type="entry name" value="Thioredoxin-like"/>
    <property type="match status" value="1"/>
</dbReference>
<dbReference type="InterPro" id="IPR016639">
    <property type="entry name" value="GST_Omega/GSH"/>
</dbReference>
<dbReference type="Gene3D" id="1.20.1050.10">
    <property type="match status" value="1"/>
</dbReference>
<evidence type="ECO:0000256" key="3">
    <source>
        <dbReference type="PIRSR" id="PIRSR015753-3"/>
    </source>
</evidence>
<dbReference type="SFLD" id="SFLDG01206">
    <property type="entry name" value="Xi.1"/>
    <property type="match status" value="1"/>
</dbReference>
<name>A0A1U7J400_9CYAN</name>
<dbReference type="SUPFAM" id="SSF47616">
    <property type="entry name" value="GST C-terminal domain-like"/>
    <property type="match status" value="1"/>
</dbReference>
<organism evidence="5 6">
    <name type="scientific">Phormidium tenue NIES-30</name>
    <dbReference type="NCBI Taxonomy" id="549789"/>
    <lineage>
        <taxon>Bacteria</taxon>
        <taxon>Bacillati</taxon>
        <taxon>Cyanobacteriota</taxon>
        <taxon>Cyanophyceae</taxon>
        <taxon>Oscillatoriophycideae</taxon>
        <taxon>Oscillatoriales</taxon>
        <taxon>Oscillatoriaceae</taxon>
        <taxon>Phormidium</taxon>
    </lineage>
</organism>
<dbReference type="PANTHER" id="PTHR32419">
    <property type="entry name" value="GLUTATHIONYL-HYDROQUINONE REDUCTASE"/>
    <property type="match status" value="1"/>
</dbReference>
<dbReference type="Gene3D" id="3.40.30.10">
    <property type="entry name" value="Glutaredoxin"/>
    <property type="match status" value="1"/>
</dbReference>
<dbReference type="Pfam" id="PF13409">
    <property type="entry name" value="GST_N_2"/>
    <property type="match status" value="1"/>
</dbReference>
<feature type="site" description="Lowers pKa of active site Cys" evidence="3">
    <location>
        <position position="248"/>
    </location>
</feature>
<gene>
    <name evidence="5" type="ORF">NIES30_14245</name>
</gene>
<feature type="binding site" evidence="2">
    <location>
        <begin position="142"/>
        <end position="143"/>
    </location>
    <ligand>
        <name>glutathione</name>
        <dbReference type="ChEBI" id="CHEBI:57925"/>
    </ligand>
</feature>
<keyword evidence="6" id="KW-1185">Reference proteome</keyword>
<dbReference type="InterPro" id="IPR004045">
    <property type="entry name" value="Glutathione_S-Trfase_N"/>
</dbReference>
<feature type="binding site" evidence="2">
    <location>
        <begin position="124"/>
        <end position="127"/>
    </location>
    <ligand>
        <name>glutathione</name>
        <dbReference type="ChEBI" id="CHEBI:57925"/>
    </ligand>
</feature>
<dbReference type="GO" id="GO:0005737">
    <property type="term" value="C:cytoplasm"/>
    <property type="evidence" value="ECO:0007669"/>
    <property type="project" value="TreeGrafter"/>
</dbReference>
<reference evidence="5 6" key="1">
    <citation type="submission" date="2016-11" db="EMBL/GenBank/DDBJ databases">
        <title>Draft Genome Sequences of Nine Cyanobacterial Strains from Diverse Habitats.</title>
        <authorList>
            <person name="Zhu T."/>
            <person name="Hou S."/>
            <person name="Lu X."/>
            <person name="Hess W.R."/>
        </authorList>
    </citation>
    <scope>NUCLEOTIDE SEQUENCE [LARGE SCALE GENOMIC DNA]</scope>
    <source>
        <strain evidence="5 6">NIES-30</strain>
    </source>
</reference>
<dbReference type="PROSITE" id="PS50405">
    <property type="entry name" value="GST_CTER"/>
    <property type="match status" value="1"/>
</dbReference>
<dbReference type="CDD" id="cd03190">
    <property type="entry name" value="GST_C_Omega_like"/>
    <property type="match status" value="1"/>
</dbReference>
<dbReference type="EMBL" id="MRCG01000010">
    <property type="protein sequence ID" value="OKH47135.1"/>
    <property type="molecule type" value="Genomic_DNA"/>
</dbReference>
<feature type="active site" description="Proton donor/acceptor" evidence="1">
    <location>
        <position position="190"/>
    </location>
</feature>
<dbReference type="OrthoDB" id="9769158at2"/>
<evidence type="ECO:0000256" key="1">
    <source>
        <dbReference type="PIRSR" id="PIRSR015753-1"/>
    </source>
</evidence>
<dbReference type="GO" id="GO:0004364">
    <property type="term" value="F:glutathione transferase activity"/>
    <property type="evidence" value="ECO:0007669"/>
    <property type="project" value="InterPro"/>
</dbReference>
<protein>
    <submittedName>
        <fullName evidence="5">Glutathione-dependent reductase</fullName>
    </submittedName>
</protein>
<feature type="active site" description="Nucleophile" evidence="1">
    <location>
        <position position="58"/>
    </location>
</feature>
<dbReference type="AlphaFoldDB" id="A0A1U7J400"/>
<evidence type="ECO:0000313" key="6">
    <source>
        <dbReference type="Proteomes" id="UP000185557"/>
    </source>
</evidence>
<dbReference type="PANTHER" id="PTHR32419:SF6">
    <property type="entry name" value="GLUTATHIONE S-TRANSFERASE OMEGA-LIKE 1-RELATED"/>
    <property type="match status" value="1"/>
</dbReference>
<evidence type="ECO:0000259" key="4">
    <source>
        <dbReference type="PROSITE" id="PS50405"/>
    </source>
</evidence>
<dbReference type="InterPro" id="IPR036249">
    <property type="entry name" value="Thioredoxin-like_sf"/>
</dbReference>